<dbReference type="Proteomes" id="UP000279275">
    <property type="component" value="Unassembled WGS sequence"/>
</dbReference>
<dbReference type="Gene3D" id="3.90.280.10">
    <property type="entry name" value="PEBP-like"/>
    <property type="match status" value="1"/>
</dbReference>
<dbReference type="EMBL" id="RFFH01000003">
    <property type="protein sequence ID" value="RMI33264.1"/>
    <property type="molecule type" value="Genomic_DNA"/>
</dbReference>
<dbReference type="AlphaFoldDB" id="A0A3M2L7E5"/>
<organism evidence="2 3">
    <name type="scientific">Nocardia stercoris</name>
    <dbReference type="NCBI Taxonomy" id="2483361"/>
    <lineage>
        <taxon>Bacteria</taxon>
        <taxon>Bacillati</taxon>
        <taxon>Actinomycetota</taxon>
        <taxon>Actinomycetes</taxon>
        <taxon>Mycobacteriales</taxon>
        <taxon>Nocardiaceae</taxon>
        <taxon>Nocardia</taxon>
    </lineage>
</organism>
<dbReference type="SUPFAM" id="SSF49777">
    <property type="entry name" value="PEBP-like"/>
    <property type="match status" value="1"/>
</dbReference>
<dbReference type="InterPro" id="IPR036610">
    <property type="entry name" value="PEBP-like_sf"/>
</dbReference>
<reference evidence="2 3" key="1">
    <citation type="submission" date="2018-10" db="EMBL/GenBank/DDBJ databases">
        <title>Isolation from cow dung.</title>
        <authorList>
            <person name="Ling L."/>
        </authorList>
    </citation>
    <scope>NUCLEOTIDE SEQUENCE [LARGE SCALE GENOMIC DNA]</scope>
    <source>
        <strain evidence="2 3">NEAU-LL90</strain>
    </source>
</reference>
<proteinExistence type="inferred from homology"/>
<dbReference type="InterPro" id="IPR005247">
    <property type="entry name" value="YbhB_YbcL/LppC-like"/>
</dbReference>
<keyword evidence="3" id="KW-1185">Reference proteome</keyword>
<evidence type="ECO:0000313" key="2">
    <source>
        <dbReference type="EMBL" id="RMI33264.1"/>
    </source>
</evidence>
<dbReference type="PANTHER" id="PTHR30289">
    <property type="entry name" value="UNCHARACTERIZED PROTEIN YBCL-RELATED"/>
    <property type="match status" value="1"/>
</dbReference>
<evidence type="ECO:0000313" key="3">
    <source>
        <dbReference type="Proteomes" id="UP000279275"/>
    </source>
</evidence>
<gene>
    <name evidence="2" type="ORF">EBN03_08755</name>
</gene>
<dbReference type="OrthoDB" id="9797506at2"/>
<dbReference type="InterPro" id="IPR008914">
    <property type="entry name" value="PEBP"/>
</dbReference>
<name>A0A3M2L7E5_9NOCA</name>
<dbReference type="Pfam" id="PF01161">
    <property type="entry name" value="PBP"/>
    <property type="match status" value="1"/>
</dbReference>
<dbReference type="NCBIfam" id="TIGR00481">
    <property type="entry name" value="YbhB/YbcL family Raf kinase inhibitor-like protein"/>
    <property type="match status" value="1"/>
</dbReference>
<comment type="similarity">
    <text evidence="1">Belongs to the UPF0098 family.</text>
</comment>
<dbReference type="CDD" id="cd00865">
    <property type="entry name" value="PEBP_bact_arch"/>
    <property type="match status" value="1"/>
</dbReference>
<comment type="caution">
    <text evidence="2">The sequence shown here is derived from an EMBL/GenBank/DDBJ whole genome shotgun (WGS) entry which is preliminary data.</text>
</comment>
<accession>A0A3M2L7E5</accession>
<dbReference type="PANTHER" id="PTHR30289:SF1">
    <property type="entry name" value="PEBP (PHOSPHATIDYLETHANOLAMINE-BINDING PROTEIN) FAMILY PROTEIN"/>
    <property type="match status" value="1"/>
</dbReference>
<sequence>MPDYSYDPYAALPQVPAFTVVSADVAEGEPFAHPQVSGVLGAGGEDVSPQLSWSGFPPETKSFAVTVFDPDAPTASGYWHWAVADIPATVTELPSGAGSAGGSLPAGALSLRNDAGFPGFVGAAPPSGHGYHRYFIVVHAVDVESLELDPSVSPAVLGFHLFFHTLGRAQLLATYEIL</sequence>
<protein>
    <submittedName>
        <fullName evidence="2">YbhB/YbcL family Raf kinase inhibitor-like protein</fullName>
    </submittedName>
</protein>
<dbReference type="RefSeq" id="WP_122187459.1">
    <property type="nucleotide sequence ID" value="NZ_RFFH01000003.1"/>
</dbReference>
<evidence type="ECO:0000256" key="1">
    <source>
        <dbReference type="ARBA" id="ARBA00007120"/>
    </source>
</evidence>